<keyword evidence="1" id="KW-0472">Membrane</keyword>
<evidence type="ECO:0000256" key="1">
    <source>
        <dbReference type="SAM" id="Phobius"/>
    </source>
</evidence>
<evidence type="ECO:0000313" key="4">
    <source>
        <dbReference type="Proteomes" id="UP001466893"/>
    </source>
</evidence>
<dbReference type="PIRSF" id="PIRSF029509">
    <property type="entry name" value="UCP029509"/>
    <property type="match status" value="1"/>
</dbReference>
<feature type="transmembrane region" description="Helical" evidence="1">
    <location>
        <begin position="84"/>
        <end position="102"/>
    </location>
</feature>
<dbReference type="RefSeq" id="WP_342321634.1">
    <property type="nucleotide sequence ID" value="NZ_CP151800.1"/>
</dbReference>
<dbReference type="Proteomes" id="UP001466893">
    <property type="component" value="Chromosome"/>
</dbReference>
<feature type="domain" description="DUF2231" evidence="2">
    <location>
        <begin position="20"/>
        <end position="128"/>
    </location>
</feature>
<name>A0ABZ3B6K8_9ENTR</name>
<evidence type="ECO:0000259" key="2">
    <source>
        <dbReference type="Pfam" id="PF09990"/>
    </source>
</evidence>
<reference evidence="3 4" key="1">
    <citation type="submission" date="2024-04" db="EMBL/GenBank/DDBJ databases">
        <title>Kosakonia calanthae sp. nov., a halophilic bacterium isolated from leaves of Calanthe tiplacata.</title>
        <authorList>
            <person name="Wu P."/>
        </authorList>
    </citation>
    <scope>NUCLEOTIDE SEQUENCE [LARGE SCALE GENOMIC DNA]</scope>
    <source>
        <strain evidence="3 4">BYX6</strain>
    </source>
</reference>
<feature type="transmembrane region" description="Helical" evidence="1">
    <location>
        <begin position="108"/>
        <end position="130"/>
    </location>
</feature>
<dbReference type="InterPro" id="IPR019251">
    <property type="entry name" value="DUF2231_TM"/>
</dbReference>
<dbReference type="EMBL" id="CP151800">
    <property type="protein sequence ID" value="WZV97113.1"/>
    <property type="molecule type" value="Genomic_DNA"/>
</dbReference>
<feature type="transmembrane region" description="Helical" evidence="1">
    <location>
        <begin position="48"/>
        <end position="72"/>
    </location>
</feature>
<accession>A0ABZ3B6K8</accession>
<keyword evidence="1" id="KW-0812">Transmembrane</keyword>
<dbReference type="InterPro" id="IPR016923">
    <property type="entry name" value="UCP029509"/>
</dbReference>
<keyword evidence="1" id="KW-1133">Transmembrane helix</keyword>
<proteinExistence type="predicted"/>
<keyword evidence="4" id="KW-1185">Reference proteome</keyword>
<protein>
    <submittedName>
        <fullName evidence="3">DUF2231 domain-containing protein</fullName>
    </submittedName>
</protein>
<dbReference type="Pfam" id="PF09990">
    <property type="entry name" value="DUF2231"/>
    <property type="match status" value="1"/>
</dbReference>
<organism evidence="3 4">
    <name type="scientific">Kosakonia calanthes</name>
    <dbReference type="NCBI Taxonomy" id="3139408"/>
    <lineage>
        <taxon>Bacteria</taxon>
        <taxon>Pseudomonadati</taxon>
        <taxon>Pseudomonadota</taxon>
        <taxon>Gammaproteobacteria</taxon>
        <taxon>Enterobacterales</taxon>
        <taxon>Enterobacteriaceae</taxon>
        <taxon>Kosakonia</taxon>
    </lineage>
</organism>
<sequence length="144" mass="16051">MKNTSGQSRVAVVLYELLNPIPLGFFVAAWIFDILYLKTFQIMWTDAASWLIAIGLIIAILPRLINLAQVWITQRRLATPAVKIHFWLWLIAVVIEIFNAFVHSRDAYAVVPLGVILSTVVVVLLLIANVQLAVCTRVGKGEIA</sequence>
<gene>
    <name evidence="3" type="ORF">AAEY27_15750</name>
</gene>
<feature type="transmembrane region" description="Helical" evidence="1">
    <location>
        <begin position="12"/>
        <end position="36"/>
    </location>
</feature>
<evidence type="ECO:0000313" key="3">
    <source>
        <dbReference type="EMBL" id="WZV97113.1"/>
    </source>
</evidence>